<dbReference type="PANTHER" id="PTHR22884">
    <property type="entry name" value="SET DOMAIN PROTEINS"/>
    <property type="match status" value="1"/>
</dbReference>
<evidence type="ECO:0000259" key="11">
    <source>
        <dbReference type="PROSITE" id="PS51215"/>
    </source>
</evidence>
<dbReference type="Pfam" id="PF17907">
    <property type="entry name" value="AWS"/>
    <property type="match status" value="1"/>
</dbReference>
<feature type="compositionally biased region" description="Basic and acidic residues" evidence="8">
    <location>
        <begin position="397"/>
        <end position="412"/>
    </location>
</feature>
<dbReference type="InterPro" id="IPR003616">
    <property type="entry name" value="Post-SET_dom"/>
</dbReference>
<dbReference type="Proteomes" id="UP000435112">
    <property type="component" value="Unassembled WGS sequence"/>
</dbReference>
<comment type="caution">
    <text evidence="12">The sequence shown here is derived from an EMBL/GenBank/DDBJ whole genome shotgun (WGS) entry which is preliminary data.</text>
</comment>
<dbReference type="PROSITE" id="PS50868">
    <property type="entry name" value="POST_SET"/>
    <property type="match status" value="1"/>
</dbReference>
<evidence type="ECO:0000259" key="10">
    <source>
        <dbReference type="PROSITE" id="PS50868"/>
    </source>
</evidence>
<keyword evidence="4" id="KW-0489">Methyltransferase</keyword>
<evidence type="ECO:0008006" key="14">
    <source>
        <dbReference type="Google" id="ProtNLM"/>
    </source>
</evidence>
<keyword evidence="5" id="KW-0808">Transferase</keyword>
<evidence type="ECO:0000256" key="8">
    <source>
        <dbReference type="SAM" id="MobiDB-lite"/>
    </source>
</evidence>
<dbReference type="SUPFAM" id="SSF82199">
    <property type="entry name" value="SET domain"/>
    <property type="match status" value="1"/>
</dbReference>
<feature type="domain" description="Post-SET" evidence="10">
    <location>
        <begin position="328"/>
        <end position="344"/>
    </location>
</feature>
<dbReference type="GO" id="GO:0005634">
    <property type="term" value="C:nucleus"/>
    <property type="evidence" value="ECO:0007669"/>
    <property type="project" value="UniProtKB-SubCell"/>
</dbReference>
<reference evidence="12 13" key="1">
    <citation type="submission" date="2018-09" db="EMBL/GenBank/DDBJ databases">
        <title>Genomic investigation of the strawberry pathogen Phytophthora fragariae indicates pathogenicity is determined by transcriptional variation in three key races.</title>
        <authorList>
            <person name="Adams T.M."/>
            <person name="Armitage A.D."/>
            <person name="Sobczyk M.K."/>
            <person name="Bates H.J."/>
            <person name="Dunwell J.M."/>
            <person name="Nellist C.F."/>
            <person name="Harrison R.J."/>
        </authorList>
    </citation>
    <scope>NUCLEOTIDE SEQUENCE [LARGE SCALE GENOMIC DNA]</scope>
    <source>
        <strain evidence="12 13">SCRP324</strain>
    </source>
</reference>
<evidence type="ECO:0000313" key="12">
    <source>
        <dbReference type="EMBL" id="KAE8999078.1"/>
    </source>
</evidence>
<proteinExistence type="predicted"/>
<evidence type="ECO:0000256" key="3">
    <source>
        <dbReference type="ARBA" id="ARBA00022454"/>
    </source>
</evidence>
<gene>
    <name evidence="12" type="ORF">PR002_g18566</name>
</gene>
<dbReference type="Gene3D" id="2.170.270.10">
    <property type="entry name" value="SET domain"/>
    <property type="match status" value="1"/>
</dbReference>
<name>A0A6A3K0I8_9STRA</name>
<dbReference type="SMART" id="SM00570">
    <property type="entry name" value="AWS"/>
    <property type="match status" value="1"/>
</dbReference>
<dbReference type="GO" id="GO:0042054">
    <property type="term" value="F:histone methyltransferase activity"/>
    <property type="evidence" value="ECO:0007669"/>
    <property type="project" value="InterPro"/>
</dbReference>
<sequence length="1335" mass="148966">MLKWKQKAISIPTRAAPVSGGVVRSATLALTRVLAHLEMLLSRNRALDAALGEYRRRGCKLELDAAREQRLEWHRAGNGKPNRRRAERQRASDVDAIDSESSASARPTLHVIGSDTNAGRCAPVGAVERAFASVRIVEANVCKGGEWLVLPKDDVQECDCVVVDESGYVCGEGCINRAIRYECVVERCSCGLQCTNRQMQLGSTVVIGVIDCGRRGVGVVAFEAVDVEQFVGEYVGEVISSREACQRAKRYQLADHWYMLQVSAEQVIDATCVGGRMRFVNHSCQPNCRMEKWCERGHERCGLFATRRIGAGEELTFDYQFHAADGARAIECLCGSQKCRDFVVKHDAQPAIVAALRLAFSHCAVTSLALPVSLRETMPFTAEERRERNRLAVQRMRARESTDGKAERLRQQRERRRQSAQRLRDRATLAATEERLRRDREWHERARAPERRAPEPQQQAARHRVWGESDIPRLQPVSIDAKRECLERLQLALGGAGLDEITCAVCDSWKLATSCRVIKATDGNRVRQLRELLSSAGEALPAELIAEYDCSSRSPVLAGLLLPKRGVHADGRIHVCTDCDKSLTKHLIPKFAIKNGFAIGTLPPGLADATLPERLITQPVSVVAVTRVMRGGAHRSIRSHCLAFDCTPGPTATLQPIQPDRISTYRVVMAGPFTSEQQARVRKMHRIRRQVVDDLLRFYKQHNPLYASVSIADSSHLSTDGVAENVIFEDPDANAEVGDIDVENDRVGGVSENDACAAESDVVERRVVFVSEDCEVTTQHARVATSPSVEPQFLVRHSTQFATKDKDLYARMLPHLFPYGRWHPGDERHVHVSRDSCIRHYSQLSSRRFAEDELFMVASFDNLSAEKLFTNVAVKLQRDPARFASYSDVTEHALLNALPTKERRRHGRTAFPRGGASDGASTTATDMLNTVKLSGSTMWGSDAERAQCRRQAFAYQARFGQPALFLTLTPNIADSFVMAQYCDISSVDTLFDAVLAERPNKSALYSASMRNDPASARLFVQNILEARHRGGVRAAKAAIYRRDLCLSTREHEGADCDEYGEYLRGLSRTRFRVEHREDDAFRQDHVARALMMLPPSPDDARWSARCIAFAVSMLVFMLNLHWWSHAGSCFKKSSTAAPGQCRYNFPRARAACTSCTSDGVTLARRAPFEFVNGFNTEIMLAFKSNHDIQVMIGGLSALLRIFYATKYVTKMQEHIDSITAVALAAIRRHQQREARNEEAVANTDRATIGRRRVASLLYAITNRREIAGTLSALYVQRGSCTFMSTPCATFHLRAILNELIDQDAHSCDLVELRGCDSSVTFRAASFLDDYSYRPP</sequence>
<keyword evidence="3" id="KW-0158">Chromosome</keyword>
<dbReference type="PROSITE" id="PS51215">
    <property type="entry name" value="AWS"/>
    <property type="match status" value="1"/>
</dbReference>
<dbReference type="Pfam" id="PF00856">
    <property type="entry name" value="SET"/>
    <property type="match status" value="1"/>
</dbReference>
<feature type="domain" description="AWS" evidence="11">
    <location>
        <begin position="153"/>
        <end position="203"/>
    </location>
</feature>
<dbReference type="SMART" id="SM00317">
    <property type="entry name" value="SET"/>
    <property type="match status" value="1"/>
</dbReference>
<feature type="compositionally biased region" description="Basic and acidic residues" evidence="8">
    <location>
        <begin position="422"/>
        <end position="454"/>
    </location>
</feature>
<dbReference type="InterPro" id="IPR001214">
    <property type="entry name" value="SET_dom"/>
</dbReference>
<protein>
    <recommendedName>
        <fullName evidence="14">Histone-lysine N-methyltransferase</fullName>
    </recommendedName>
</protein>
<feature type="region of interest" description="Disordered" evidence="8">
    <location>
        <begin position="73"/>
        <end position="102"/>
    </location>
</feature>
<evidence type="ECO:0000313" key="13">
    <source>
        <dbReference type="Proteomes" id="UP000435112"/>
    </source>
</evidence>
<comment type="subcellular location">
    <subcellularLocation>
        <location evidence="2">Chromosome</location>
    </subcellularLocation>
    <subcellularLocation>
        <location evidence="1">Nucleus</location>
    </subcellularLocation>
</comment>
<dbReference type="Pfam" id="PF20209">
    <property type="entry name" value="DUF6570"/>
    <property type="match status" value="1"/>
</dbReference>
<feature type="region of interest" description="Disordered" evidence="8">
    <location>
        <begin position="394"/>
        <end position="464"/>
    </location>
</feature>
<dbReference type="PROSITE" id="PS50280">
    <property type="entry name" value="SET"/>
    <property type="match status" value="1"/>
</dbReference>
<feature type="domain" description="SET" evidence="9">
    <location>
        <begin position="203"/>
        <end position="320"/>
    </location>
</feature>
<dbReference type="GO" id="GO:0032259">
    <property type="term" value="P:methylation"/>
    <property type="evidence" value="ECO:0007669"/>
    <property type="project" value="UniProtKB-KW"/>
</dbReference>
<dbReference type="EMBL" id="QXFU01001597">
    <property type="protein sequence ID" value="KAE8999078.1"/>
    <property type="molecule type" value="Genomic_DNA"/>
</dbReference>
<dbReference type="OrthoDB" id="124644at2759"/>
<evidence type="ECO:0000256" key="4">
    <source>
        <dbReference type="ARBA" id="ARBA00022603"/>
    </source>
</evidence>
<dbReference type="InterPro" id="IPR046700">
    <property type="entry name" value="DUF6570"/>
</dbReference>
<evidence type="ECO:0000256" key="7">
    <source>
        <dbReference type="ARBA" id="ARBA00023242"/>
    </source>
</evidence>
<organism evidence="12 13">
    <name type="scientific">Phytophthora rubi</name>
    <dbReference type="NCBI Taxonomy" id="129364"/>
    <lineage>
        <taxon>Eukaryota</taxon>
        <taxon>Sar</taxon>
        <taxon>Stramenopiles</taxon>
        <taxon>Oomycota</taxon>
        <taxon>Peronosporomycetes</taxon>
        <taxon>Peronosporales</taxon>
        <taxon>Peronosporaceae</taxon>
        <taxon>Phytophthora</taxon>
    </lineage>
</organism>
<dbReference type="InterPro" id="IPR046341">
    <property type="entry name" value="SET_dom_sf"/>
</dbReference>
<evidence type="ECO:0000256" key="1">
    <source>
        <dbReference type="ARBA" id="ARBA00004123"/>
    </source>
</evidence>
<dbReference type="InterPro" id="IPR050777">
    <property type="entry name" value="SET2_Histone-Lys_MeTrsfase"/>
</dbReference>
<dbReference type="GO" id="GO:0005694">
    <property type="term" value="C:chromosome"/>
    <property type="evidence" value="ECO:0007669"/>
    <property type="project" value="UniProtKB-SubCell"/>
</dbReference>
<keyword evidence="7" id="KW-0539">Nucleus</keyword>
<evidence type="ECO:0000256" key="5">
    <source>
        <dbReference type="ARBA" id="ARBA00022679"/>
    </source>
</evidence>
<dbReference type="InterPro" id="IPR006560">
    <property type="entry name" value="AWS_dom"/>
</dbReference>
<keyword evidence="6" id="KW-0949">S-adenosyl-L-methionine</keyword>
<accession>A0A6A3K0I8</accession>
<evidence type="ECO:0000256" key="2">
    <source>
        <dbReference type="ARBA" id="ARBA00004286"/>
    </source>
</evidence>
<evidence type="ECO:0000259" key="9">
    <source>
        <dbReference type="PROSITE" id="PS50280"/>
    </source>
</evidence>
<evidence type="ECO:0000256" key="6">
    <source>
        <dbReference type="ARBA" id="ARBA00022691"/>
    </source>
</evidence>